<evidence type="ECO:0000259" key="11">
    <source>
        <dbReference type="Pfam" id="PF13538"/>
    </source>
</evidence>
<organism evidence="13">
    <name type="scientific">invertebrate metagenome</name>
    <dbReference type="NCBI Taxonomy" id="1711999"/>
    <lineage>
        <taxon>unclassified sequences</taxon>
        <taxon>metagenomes</taxon>
        <taxon>organismal metagenomes</taxon>
    </lineage>
</organism>
<dbReference type="GO" id="GO:0017116">
    <property type="term" value="F:single-stranded DNA helicase activity"/>
    <property type="evidence" value="ECO:0007669"/>
    <property type="project" value="TreeGrafter"/>
</dbReference>
<dbReference type="NCBIfam" id="TIGR01447">
    <property type="entry name" value="recD"/>
    <property type="match status" value="1"/>
</dbReference>
<dbReference type="GO" id="GO:0005524">
    <property type="term" value="F:ATP binding"/>
    <property type="evidence" value="ECO:0007669"/>
    <property type="project" value="UniProtKB-KW"/>
</dbReference>
<dbReference type="AlphaFoldDB" id="A0A2H9T884"/>
<keyword evidence="2" id="KW-0547">Nucleotide-binding</keyword>
<dbReference type="EMBL" id="NSIT01000073">
    <property type="protein sequence ID" value="PJE79378.1"/>
    <property type="molecule type" value="Genomic_DNA"/>
</dbReference>
<dbReference type="InterPro" id="IPR041851">
    <property type="entry name" value="RecD_N_sf"/>
</dbReference>
<dbReference type="GO" id="GO:0006310">
    <property type="term" value="P:DNA recombination"/>
    <property type="evidence" value="ECO:0007669"/>
    <property type="project" value="InterPro"/>
</dbReference>
<sequence length="680" mass="76403">MLKQLKQLSTEGIIRPLDYQFARFLHSLCDDPILSLFSALVSYELGQGNACLDLNRWQSSSLFCNHSDHDQVKIFWDSVRQHDQVKATGLTAYLLSLEIVSDGTTPAPLVTDNGYLYLYRYWLYETNVAHFLSNNKILHLNVTRANSSLNQLFSRNYAALLKQCQARKSDKGIRQTITQWLNIHHPDDINWTQIIPCIRQATIPDDLQKLDRLIPEEQCLDWQKIAVASAISHSFSVISGGPGTGKTTTVTRLLALLAQLDTINKHAPIIKLVAPTGKAAARLTESMTHALEHLLSSAAQDNDIYQVIPRQAETVHRLLGVRMGKPGFIHGRDNPLHLDILVVDEASMIDLPLMSALLDALPSHARLILLGDHHQLASVEAGSVLGDICAGAANNYSQPFSEQLNHLTGFVLPNTVNQHKSVVQDAICLLQKSYRFSRSSGIGTLAYAINRGDYKTASDVFSAGFNDIALHDISDHDYSTLIHLCAQAYLPYIIAIQQQLPPKDILRKFRFFRLLCALRDGKFGVSMLNKTIEEQLEQQQLINREYTWYEGRPVMITRNDHAQGLYNGDIGIAIKSPDGKLRINFDQPDGSLKQLLPSRMPEHETVFAMTVHKSQGSEFSHTAMILPDTMNQVLTRELIYTGITRARQHLDLFCTQSVLRQSIKRLTQRTSGLGHRLQKR</sequence>
<keyword evidence="10" id="KW-0413">Isomerase</keyword>
<accession>A0A2H9T884</accession>
<dbReference type="InterPro" id="IPR027785">
    <property type="entry name" value="UvrD-like_helicase_C"/>
</dbReference>
<protein>
    <submittedName>
        <fullName evidence="13">RecBCD enzyme subunit RecD</fullName>
        <ecNumber evidence="13">3.1.11.5</ecNumber>
    </submittedName>
</protein>
<dbReference type="Gene3D" id="3.40.50.300">
    <property type="entry name" value="P-loop containing nucleotide triphosphate hydrolases"/>
    <property type="match status" value="3"/>
</dbReference>
<evidence type="ECO:0000256" key="10">
    <source>
        <dbReference type="ARBA" id="ARBA00023235"/>
    </source>
</evidence>
<evidence type="ECO:0000256" key="7">
    <source>
        <dbReference type="ARBA" id="ARBA00022840"/>
    </source>
</evidence>
<dbReference type="InterPro" id="IPR049550">
    <property type="entry name" value="RecD_N"/>
</dbReference>
<keyword evidence="1" id="KW-0540">Nuclease</keyword>
<evidence type="ECO:0000256" key="3">
    <source>
        <dbReference type="ARBA" id="ARBA00022763"/>
    </source>
</evidence>
<proteinExistence type="inferred from homology"/>
<reference evidence="13" key="1">
    <citation type="journal article" date="2017" name="Appl. Environ. Microbiol.">
        <title>Molecular characterization of an Endozoicomonas-like organism causing infection in king scallop Pecten maximus L.</title>
        <authorList>
            <person name="Cano I."/>
            <person name="van Aerle R."/>
            <person name="Ross S."/>
            <person name="Verner-Jeffreys D.W."/>
            <person name="Paley R.K."/>
            <person name="Rimmer G."/>
            <person name="Ryder D."/>
            <person name="Hooper P."/>
            <person name="Stone D."/>
            <person name="Feist S.W."/>
        </authorList>
    </citation>
    <scope>NUCLEOTIDE SEQUENCE</scope>
</reference>
<dbReference type="CDD" id="cd18809">
    <property type="entry name" value="SF1_C_RecD"/>
    <property type="match status" value="1"/>
</dbReference>
<feature type="domain" description="UvrD-like helicase C-terminal" evidence="11">
    <location>
        <begin position="606"/>
        <end position="650"/>
    </location>
</feature>
<dbReference type="InterPro" id="IPR027417">
    <property type="entry name" value="P-loop_NTPase"/>
</dbReference>
<keyword evidence="5" id="KW-0347">Helicase</keyword>
<keyword evidence="7" id="KW-0067">ATP-binding</keyword>
<dbReference type="PANTHER" id="PTHR43788:SF6">
    <property type="entry name" value="DNA HELICASE B"/>
    <property type="match status" value="1"/>
</dbReference>
<dbReference type="GO" id="GO:0009338">
    <property type="term" value="C:exodeoxyribonuclease V complex"/>
    <property type="evidence" value="ECO:0007669"/>
    <property type="project" value="InterPro"/>
</dbReference>
<dbReference type="GO" id="GO:0008854">
    <property type="term" value="F:exodeoxyribonuclease V activity"/>
    <property type="evidence" value="ECO:0007669"/>
    <property type="project" value="UniProtKB-EC"/>
</dbReference>
<dbReference type="Gene3D" id="1.10.10.1020">
    <property type="entry name" value="RecBCD complex, subunit RecD, N-terminal domain"/>
    <property type="match status" value="1"/>
</dbReference>
<name>A0A2H9T884_9ZZZZ</name>
<keyword evidence="8" id="KW-0238">DNA-binding</keyword>
<dbReference type="InterPro" id="IPR006344">
    <property type="entry name" value="RecD"/>
</dbReference>
<evidence type="ECO:0000256" key="4">
    <source>
        <dbReference type="ARBA" id="ARBA00022801"/>
    </source>
</evidence>
<evidence type="ECO:0000259" key="12">
    <source>
        <dbReference type="Pfam" id="PF21185"/>
    </source>
</evidence>
<dbReference type="Pfam" id="PF13538">
    <property type="entry name" value="UvrD_C_2"/>
    <property type="match status" value="1"/>
</dbReference>
<dbReference type="CDD" id="cd17933">
    <property type="entry name" value="DEXSc_RecD-like"/>
    <property type="match status" value="1"/>
</dbReference>
<evidence type="ECO:0000256" key="6">
    <source>
        <dbReference type="ARBA" id="ARBA00022839"/>
    </source>
</evidence>
<feature type="domain" description="RecBCD enzyme subunit RecD N-terminal" evidence="12">
    <location>
        <begin position="11"/>
        <end position="117"/>
    </location>
</feature>
<keyword evidence="4 13" id="KW-0378">Hydrolase</keyword>
<evidence type="ECO:0000256" key="8">
    <source>
        <dbReference type="ARBA" id="ARBA00023125"/>
    </source>
</evidence>
<dbReference type="EC" id="3.1.11.5" evidence="13"/>
<evidence type="ECO:0000313" key="13">
    <source>
        <dbReference type="EMBL" id="PJE79378.1"/>
    </source>
</evidence>
<dbReference type="Pfam" id="PF13245">
    <property type="entry name" value="AAA_19"/>
    <property type="match status" value="1"/>
</dbReference>
<dbReference type="PANTHER" id="PTHR43788">
    <property type="entry name" value="DNA2/NAM7 HELICASE FAMILY MEMBER"/>
    <property type="match status" value="1"/>
</dbReference>
<evidence type="ECO:0000256" key="9">
    <source>
        <dbReference type="ARBA" id="ARBA00023204"/>
    </source>
</evidence>
<keyword evidence="6" id="KW-0269">Exonuclease</keyword>
<evidence type="ECO:0000256" key="2">
    <source>
        <dbReference type="ARBA" id="ARBA00022741"/>
    </source>
</evidence>
<dbReference type="GO" id="GO:0003677">
    <property type="term" value="F:DNA binding"/>
    <property type="evidence" value="ECO:0007669"/>
    <property type="project" value="UniProtKB-KW"/>
</dbReference>
<dbReference type="InterPro" id="IPR050534">
    <property type="entry name" value="Coronavir_polyprotein_1ab"/>
</dbReference>
<evidence type="ECO:0000256" key="1">
    <source>
        <dbReference type="ARBA" id="ARBA00022722"/>
    </source>
</evidence>
<comment type="caution">
    <text evidence="13">The sequence shown here is derived from an EMBL/GenBank/DDBJ whole genome shotgun (WGS) entry which is preliminary data.</text>
</comment>
<evidence type="ECO:0000256" key="5">
    <source>
        <dbReference type="ARBA" id="ARBA00022806"/>
    </source>
</evidence>
<keyword evidence="9" id="KW-0234">DNA repair</keyword>
<dbReference type="HAMAP" id="MF_01487">
    <property type="entry name" value="RecD"/>
    <property type="match status" value="1"/>
</dbReference>
<dbReference type="GO" id="GO:0006302">
    <property type="term" value="P:double-strand break repair"/>
    <property type="evidence" value="ECO:0007669"/>
    <property type="project" value="InterPro"/>
</dbReference>
<dbReference type="SUPFAM" id="SSF52540">
    <property type="entry name" value="P-loop containing nucleoside triphosphate hydrolases"/>
    <property type="match status" value="2"/>
</dbReference>
<keyword evidence="3" id="KW-0227">DNA damage</keyword>
<gene>
    <name evidence="13" type="primary">recD</name>
    <name evidence="13" type="ORF">CI610_01647</name>
</gene>
<dbReference type="Pfam" id="PF21185">
    <property type="entry name" value="RecD_N"/>
    <property type="match status" value="1"/>
</dbReference>